<sequence length="206" mass="21810">MAGGLMKRSVFAAACAMACVGSVVQAQTAGAVIAESASPFAAATISNTDAASVTMPALTFEPEGDEAKDFDKYYYFHRAETDFATAYADISECDGYASGLSSGMGYTQVPYPYAGTLGGAIGGALGNAIADAIFGSGERRRVRRMNMRACMHFKGYDRYGLPKAFWEKFNFEEGMGSVEPKRRVAMLRQQALVAATALPVGKALGQ</sequence>
<evidence type="ECO:0008006" key="4">
    <source>
        <dbReference type="Google" id="ProtNLM"/>
    </source>
</evidence>
<keyword evidence="1" id="KW-0732">Signal</keyword>
<evidence type="ECO:0000313" key="3">
    <source>
        <dbReference type="Proteomes" id="UP000266693"/>
    </source>
</evidence>
<proteinExistence type="predicted"/>
<evidence type="ECO:0000313" key="2">
    <source>
        <dbReference type="EMBL" id="RHW17042.1"/>
    </source>
</evidence>
<comment type="caution">
    <text evidence="2">The sequence shown here is derived from an EMBL/GenBank/DDBJ whole genome shotgun (WGS) entry which is preliminary data.</text>
</comment>
<evidence type="ECO:0000256" key="1">
    <source>
        <dbReference type="SAM" id="SignalP"/>
    </source>
</evidence>
<name>A0A396RP86_9SPHN</name>
<feature type="signal peptide" evidence="1">
    <location>
        <begin position="1"/>
        <end position="26"/>
    </location>
</feature>
<dbReference type="OrthoDB" id="7390991at2"/>
<protein>
    <recommendedName>
        <fullName evidence="4">Glycine zipper family protein</fullName>
    </recommendedName>
</protein>
<keyword evidence="3" id="KW-1185">Reference proteome</keyword>
<accession>A0A396RP86</accession>
<dbReference type="AlphaFoldDB" id="A0A396RP86"/>
<dbReference type="EMBL" id="QWLV01000006">
    <property type="protein sequence ID" value="RHW17042.1"/>
    <property type="molecule type" value="Genomic_DNA"/>
</dbReference>
<reference evidence="2 3" key="1">
    <citation type="submission" date="2018-08" db="EMBL/GenBank/DDBJ databases">
        <title>The multiple taxonomic identification of Sphingomonas gilva.</title>
        <authorList>
            <person name="Zhu D."/>
            <person name="Zheng S."/>
        </authorList>
    </citation>
    <scope>NUCLEOTIDE SEQUENCE [LARGE SCALE GENOMIC DNA]</scope>
    <source>
        <strain evidence="2 3">ZDH117</strain>
    </source>
</reference>
<organism evidence="2 3">
    <name type="scientific">Sphingomonas gilva</name>
    <dbReference type="NCBI Taxonomy" id="2305907"/>
    <lineage>
        <taxon>Bacteria</taxon>
        <taxon>Pseudomonadati</taxon>
        <taxon>Pseudomonadota</taxon>
        <taxon>Alphaproteobacteria</taxon>
        <taxon>Sphingomonadales</taxon>
        <taxon>Sphingomonadaceae</taxon>
        <taxon>Sphingomonas</taxon>
    </lineage>
</organism>
<feature type="chain" id="PRO_5017222449" description="Glycine zipper family protein" evidence="1">
    <location>
        <begin position="27"/>
        <end position="206"/>
    </location>
</feature>
<gene>
    <name evidence="2" type="ORF">D1610_13035</name>
</gene>
<dbReference type="Proteomes" id="UP000266693">
    <property type="component" value="Unassembled WGS sequence"/>
</dbReference>